<dbReference type="EMBL" id="LNIX01000039">
    <property type="protein sequence ID" value="OXA39325.1"/>
    <property type="molecule type" value="Genomic_DNA"/>
</dbReference>
<reference evidence="2 3" key="1">
    <citation type="submission" date="2015-12" db="EMBL/GenBank/DDBJ databases">
        <title>The genome of Folsomia candida.</title>
        <authorList>
            <person name="Faddeeva A."/>
            <person name="Derks M.F."/>
            <person name="Anvar Y."/>
            <person name="Smit S."/>
            <person name="Van Straalen N."/>
            <person name="Roelofs D."/>
        </authorList>
    </citation>
    <scope>NUCLEOTIDE SEQUENCE [LARGE SCALE GENOMIC DNA]</scope>
    <source>
        <strain evidence="2 3">VU population</strain>
        <tissue evidence="2">Whole body</tissue>
    </source>
</reference>
<keyword evidence="1" id="KW-0472">Membrane</keyword>
<protein>
    <submittedName>
        <fullName evidence="2">Uncharacterized protein</fullName>
    </submittedName>
</protein>
<feature type="transmembrane region" description="Helical" evidence="1">
    <location>
        <begin position="182"/>
        <end position="202"/>
    </location>
</feature>
<dbReference type="AlphaFoldDB" id="A0A226D147"/>
<feature type="transmembrane region" description="Helical" evidence="1">
    <location>
        <begin position="70"/>
        <end position="89"/>
    </location>
</feature>
<sequence length="271" mass="30812">MSFVISFTPEVAVVILKLVLTQKAHNHQAVELAIKLMLWLSCTVPFPAPLFMIYLKVDPLYAVFDDDHNWVFFILHILVRSVILFIVIIDVTKATNSCFIVVLMVNCSTNNILQDLAETSVQPNLAMRLQEINLYKKMFLWNKYTNQNFCSFSVPPLICFGFYIVTLTYYGTIRMAGKLGFLLYLCLPTVALLSSMFIIVSIPHAASVVENSENFISSRANGKISKFERKTLKSVRCMGVQVGPYGYIIKDLKMIAFKYISENTINLLLTF</sequence>
<accession>A0A226D147</accession>
<feature type="transmembrane region" description="Helical" evidence="1">
    <location>
        <begin position="36"/>
        <end position="55"/>
    </location>
</feature>
<evidence type="ECO:0000313" key="2">
    <source>
        <dbReference type="EMBL" id="OXA39325.1"/>
    </source>
</evidence>
<evidence type="ECO:0000313" key="3">
    <source>
        <dbReference type="Proteomes" id="UP000198287"/>
    </source>
</evidence>
<feature type="transmembrane region" description="Helical" evidence="1">
    <location>
        <begin position="149"/>
        <end position="170"/>
    </location>
</feature>
<evidence type="ECO:0000256" key="1">
    <source>
        <dbReference type="SAM" id="Phobius"/>
    </source>
</evidence>
<comment type="caution">
    <text evidence="2">The sequence shown here is derived from an EMBL/GenBank/DDBJ whole genome shotgun (WGS) entry which is preliminary data.</text>
</comment>
<keyword evidence="1" id="KW-1133">Transmembrane helix</keyword>
<organism evidence="2 3">
    <name type="scientific">Folsomia candida</name>
    <name type="common">Springtail</name>
    <dbReference type="NCBI Taxonomy" id="158441"/>
    <lineage>
        <taxon>Eukaryota</taxon>
        <taxon>Metazoa</taxon>
        <taxon>Ecdysozoa</taxon>
        <taxon>Arthropoda</taxon>
        <taxon>Hexapoda</taxon>
        <taxon>Collembola</taxon>
        <taxon>Entomobryomorpha</taxon>
        <taxon>Isotomoidea</taxon>
        <taxon>Isotomidae</taxon>
        <taxon>Proisotominae</taxon>
        <taxon>Folsomia</taxon>
    </lineage>
</organism>
<proteinExistence type="predicted"/>
<keyword evidence="1" id="KW-0812">Transmembrane</keyword>
<keyword evidence="3" id="KW-1185">Reference proteome</keyword>
<gene>
    <name evidence="2" type="ORF">Fcan01_25913</name>
</gene>
<dbReference type="Proteomes" id="UP000198287">
    <property type="component" value="Unassembled WGS sequence"/>
</dbReference>
<name>A0A226D147_FOLCA</name>